<name>A0AAW1JRK6_SAPOF</name>
<dbReference type="GO" id="GO:0005635">
    <property type="term" value="C:nuclear envelope"/>
    <property type="evidence" value="ECO:0007669"/>
    <property type="project" value="TreeGrafter"/>
</dbReference>
<feature type="compositionally biased region" description="Polar residues" evidence="1">
    <location>
        <begin position="44"/>
        <end position="58"/>
    </location>
</feature>
<keyword evidence="3" id="KW-1185">Reference proteome</keyword>
<dbReference type="GO" id="GO:0071763">
    <property type="term" value="P:nuclear membrane organization"/>
    <property type="evidence" value="ECO:0007669"/>
    <property type="project" value="TreeGrafter"/>
</dbReference>
<feature type="compositionally biased region" description="Polar residues" evidence="1">
    <location>
        <begin position="247"/>
        <end position="280"/>
    </location>
</feature>
<dbReference type="PANTHER" id="PTHR33416">
    <property type="entry name" value="NUCLEAR PORE COMPLEX PROTEIN NUP1"/>
    <property type="match status" value="1"/>
</dbReference>
<feature type="compositionally biased region" description="Polar residues" evidence="1">
    <location>
        <begin position="1273"/>
        <end position="1310"/>
    </location>
</feature>
<accession>A0AAW1JRK6</accession>
<feature type="region of interest" description="Disordered" evidence="1">
    <location>
        <begin position="797"/>
        <end position="836"/>
    </location>
</feature>
<dbReference type="PANTHER" id="PTHR33416:SF20">
    <property type="entry name" value="NUCLEAR PORE COMPLEX PROTEIN NUP1"/>
    <property type="match status" value="1"/>
</dbReference>
<feature type="region of interest" description="Disordered" evidence="1">
    <location>
        <begin position="1043"/>
        <end position="1063"/>
    </location>
</feature>
<protein>
    <recommendedName>
        <fullName evidence="4">Nuclear pore complex protein NUP1-like</fullName>
    </recommendedName>
</protein>
<evidence type="ECO:0008006" key="4">
    <source>
        <dbReference type="Google" id="ProtNLM"/>
    </source>
</evidence>
<gene>
    <name evidence="2" type="ORF">RND81_07G169800</name>
</gene>
<feature type="region of interest" description="Disordered" evidence="1">
    <location>
        <begin position="233"/>
        <end position="280"/>
    </location>
</feature>
<evidence type="ECO:0000256" key="1">
    <source>
        <dbReference type="SAM" id="MobiDB-lite"/>
    </source>
</evidence>
<feature type="region of interest" description="Disordered" evidence="1">
    <location>
        <begin position="1271"/>
        <end position="1326"/>
    </location>
</feature>
<reference evidence="2" key="1">
    <citation type="submission" date="2024-03" db="EMBL/GenBank/DDBJ databases">
        <title>WGS assembly of Saponaria officinalis var. Norfolk2.</title>
        <authorList>
            <person name="Jenkins J."/>
            <person name="Shu S."/>
            <person name="Grimwood J."/>
            <person name="Barry K."/>
            <person name="Goodstein D."/>
            <person name="Schmutz J."/>
            <person name="Leebens-Mack J."/>
            <person name="Osbourn A."/>
        </authorList>
    </citation>
    <scope>NUCLEOTIDE SEQUENCE [LARGE SCALE GENOMIC DNA]</scope>
    <source>
        <strain evidence="2">JIC</strain>
    </source>
</reference>
<proteinExistence type="predicted"/>
<evidence type="ECO:0000313" key="3">
    <source>
        <dbReference type="Proteomes" id="UP001443914"/>
    </source>
</evidence>
<feature type="compositionally biased region" description="Gly residues" evidence="1">
    <location>
        <begin position="8"/>
        <end position="22"/>
    </location>
</feature>
<feature type="region of interest" description="Disordered" evidence="1">
    <location>
        <begin position="1"/>
        <end position="58"/>
    </location>
</feature>
<dbReference type="EMBL" id="JBDFQZ010000007">
    <property type="protein sequence ID" value="KAK9707054.1"/>
    <property type="molecule type" value="Genomic_DNA"/>
</dbReference>
<feature type="compositionally biased region" description="Basic residues" evidence="1">
    <location>
        <begin position="1314"/>
        <end position="1326"/>
    </location>
</feature>
<sequence>MASAAYGGINGSAGGSYSGAGGKFRKRPFRKPQTTPYDRPPTAVRQTQSINNQSNNGGWLSKIVDPASKLITAGAHKLFSSVFRKRLLPPPQQTPVMVEDEGKEITYVRPEAAENVVATETKIPAHCGGNVGSMPSNSNGVAELEDILKQKTFTRSEIDHLTALLLSRTVENSDGAENSDMEIVHTRRDKLSNLPGHENRFEYAESSGILTPEVRSKVLPDNIASPAEIAKAYMGSRPTKPSPSVLPLQSQLPKEDLSTPSNPLSMSLSPVKPLTQNPVSDMKISSNGFITPRFRGRSAIYSMARTPYSRFHPVTTSKADKANLKICDGSYLNATENNPSKKQVLKRRSSVLENDIGSVGPMRRIRQKPNLLHPKTLSLPPPGGRQVMRVSGVLSVAAEAPPSMEQSSHSFSKVLGENSLPGTSSGYVPSQSIEMAQKIFEQLDKFSPKGRVGKNVDIAVGISPTKTPGTGSLDSLKPLQGSQDNKNFTGSMDFVHARDQPQTSSMVDEVSAKTFVSTSAGAGSQGGAESRKAGPYISSKLKAAENVMSVSVVDRPQKRAFQMSAHEDCLEMDDDSPSNEVALPTPLTEERKHAESPGKTVAFPDSLPRDHALAAEKPPAMKTTTQLRSNGVESLVNGSSASETSTGFQTSVVSLSSPASNISSTVMDGIGAPQSILNSNKVAPQNETSNTFAASSSKSDIFPPFIGASPSSAKDSQLGTPVRIAAEVNGPDKSDSNGTPVFGNTIIKFGESHSVGPLSNGSQANNTTPVNGVLGTLPAKADASFPVSFTSSSNIQNSVPVSVSSPSPSTSFKVSNGGTQPTFTTSTSTPATSSMGNLPGTGTAPPFTFASGFPSPSTTLSTFASDNTDKLGAKSHTMSLGNAASSLDAKASAFGSEGNNISTNTALVLKNTSSESNKNTFSFQSSGTPVSGSAPSFLGQSASSISAPASTSAFSFSGQSASSGSAPVSTSAPIFSGQAASSALVPASTSAPSSSASPSAFVFGSSGSTGSSSGSIFGSLSSTPFSSGSGTVSSVLGTSSSPTSSPFGFNSQSPKPTPTTAAPSASPVFSFGLGSTGTTSTSVFGATTSSPAFGVTASSSVFGTTTSSPAFGATTSSPAFGATTSSPAFGTSTSSPAFGTTSTSSVFGAATSSPAFGATTSSPAFGATSSGPVFGATISSSASNSTPFVFGGNSALAASSPFQSQPAFNNATSQPFMFGSSPSMNSDQMTMEDTMAEDSLQPSTPATPTFGAPLAAPSGGFGFNATPAAASPFQFNTQPNQITPQNPSFQPSGSLEFNGGTNSFSLGTSDKSQRRIVRVKKGARRK</sequence>
<dbReference type="GO" id="GO:0016973">
    <property type="term" value="P:poly(A)+ mRNA export from nucleus"/>
    <property type="evidence" value="ECO:0007669"/>
    <property type="project" value="TreeGrafter"/>
</dbReference>
<comment type="caution">
    <text evidence="2">The sequence shown here is derived from an EMBL/GenBank/DDBJ whole genome shotgun (WGS) entry which is preliminary data.</text>
</comment>
<evidence type="ECO:0000313" key="2">
    <source>
        <dbReference type="EMBL" id="KAK9707054.1"/>
    </source>
</evidence>
<feature type="region of interest" description="Disordered" evidence="1">
    <location>
        <begin position="570"/>
        <end position="605"/>
    </location>
</feature>
<organism evidence="2 3">
    <name type="scientific">Saponaria officinalis</name>
    <name type="common">Common soapwort</name>
    <name type="synonym">Lychnis saponaria</name>
    <dbReference type="NCBI Taxonomy" id="3572"/>
    <lineage>
        <taxon>Eukaryota</taxon>
        <taxon>Viridiplantae</taxon>
        <taxon>Streptophyta</taxon>
        <taxon>Embryophyta</taxon>
        <taxon>Tracheophyta</taxon>
        <taxon>Spermatophyta</taxon>
        <taxon>Magnoliopsida</taxon>
        <taxon>eudicotyledons</taxon>
        <taxon>Gunneridae</taxon>
        <taxon>Pentapetalae</taxon>
        <taxon>Caryophyllales</taxon>
        <taxon>Caryophyllaceae</taxon>
        <taxon>Caryophylleae</taxon>
        <taxon>Saponaria</taxon>
    </lineage>
</organism>
<dbReference type="Proteomes" id="UP001443914">
    <property type="component" value="Unassembled WGS sequence"/>
</dbReference>
<feature type="compositionally biased region" description="Low complexity" evidence="1">
    <location>
        <begin position="797"/>
        <end position="834"/>
    </location>
</feature>